<organism evidence="2 3">
    <name type="scientific">Mycobacterium europaeum</name>
    <dbReference type="NCBI Taxonomy" id="761804"/>
    <lineage>
        <taxon>Bacteria</taxon>
        <taxon>Bacillati</taxon>
        <taxon>Actinomycetota</taxon>
        <taxon>Actinomycetes</taxon>
        <taxon>Mycobacteriales</taxon>
        <taxon>Mycobacteriaceae</taxon>
        <taxon>Mycobacterium</taxon>
        <taxon>Mycobacterium simiae complex</taxon>
    </lineage>
</organism>
<name>A0A0U1DKL2_9MYCO</name>
<keyword evidence="3" id="KW-1185">Reference proteome</keyword>
<proteinExistence type="predicted"/>
<evidence type="ECO:0000313" key="2">
    <source>
        <dbReference type="EMBL" id="CQD17243.1"/>
    </source>
</evidence>
<accession>A0A0U1DKL2</accession>
<reference evidence="3" key="1">
    <citation type="submission" date="2015-03" db="EMBL/GenBank/DDBJ databases">
        <authorList>
            <person name="Urmite Genomes"/>
        </authorList>
    </citation>
    <scope>NUCLEOTIDE SEQUENCE [LARGE SCALE GENOMIC DNA]</scope>
    <source>
        <strain evidence="3">CSUR P1344</strain>
    </source>
</reference>
<feature type="compositionally biased region" description="Low complexity" evidence="1">
    <location>
        <begin position="168"/>
        <end position="186"/>
    </location>
</feature>
<evidence type="ECO:0000256" key="1">
    <source>
        <dbReference type="SAM" id="MobiDB-lite"/>
    </source>
</evidence>
<protein>
    <submittedName>
        <fullName evidence="2">Uncharacterized protein</fullName>
    </submittedName>
</protein>
<evidence type="ECO:0000313" key="3">
    <source>
        <dbReference type="Proteomes" id="UP000199601"/>
    </source>
</evidence>
<sequence>MAAGRWAMGAPFRSILRSCLNLTPMLYESYVGSHRSPTVMIGNDGAAVHPPGLRSATAELAVMVGQSGVGGGRASLHVAIGARWDARPIAAQRVAARNLGHSPAAAPGCRHGPGATAFTVGQVSGRAPGNADPQHGGVICGAPRRGFAGLMLLAAWAGWPAPAAIDAVPSSTTSAGTTSAGTTSAGLGEPVSSTAHTVRAAIGHRLPAGALTRSGKRSTR</sequence>
<feature type="region of interest" description="Disordered" evidence="1">
    <location>
        <begin position="168"/>
        <end position="191"/>
    </location>
</feature>
<dbReference type="AlphaFoldDB" id="A0A0U1DKL2"/>
<gene>
    <name evidence="2" type="ORF">BN000_03747</name>
</gene>
<dbReference type="EMBL" id="CTEC01000002">
    <property type="protein sequence ID" value="CQD17243.1"/>
    <property type="molecule type" value="Genomic_DNA"/>
</dbReference>
<dbReference type="Proteomes" id="UP000199601">
    <property type="component" value="Unassembled WGS sequence"/>
</dbReference>